<feature type="domain" description="Tyr recombinase" evidence="3">
    <location>
        <begin position="136"/>
        <end position="335"/>
    </location>
</feature>
<sequence length="355" mass="39633">MKRLRDPDLFSGEGPRRPLRPTSLRNIEAHVRQTLDAAVTAGYPPKHFKTLADLVEIGVIKAAINHMIERRDGKTPSGLGNTLATLLAIARHYVKASAETIKSLETANKKLGKSRDTGEPRLSPKNERRLEQFDIVRNRDLLIELPHKLMARADKQPGRQRAAMDAMIAAAIAVLLACPLRMANLSTLNLGEDITAIEEGRTREYLVHIAAAKVKNRQEIAAVITGPQASILTRYLKHHRKFLAKQPGDWVFPVVSGGPRTPDHFGELIKNRIFKETGLVVHPHLIRHFTARTYLEAIPGDYETPRKLLGHTSQKMVATVYAPLASRAAFRRYGDIINRHGKGTNKGKRNRTPCK</sequence>
<name>A0A7W7YZP9_9HYPH</name>
<dbReference type="InterPro" id="IPR002104">
    <property type="entry name" value="Integrase_catalytic"/>
</dbReference>
<gene>
    <name evidence="4" type="ORF">HNQ66_004699</name>
</gene>
<dbReference type="Gene3D" id="1.10.443.10">
    <property type="entry name" value="Intergrase catalytic core"/>
    <property type="match status" value="1"/>
</dbReference>
<dbReference type="InterPro" id="IPR013762">
    <property type="entry name" value="Integrase-like_cat_sf"/>
</dbReference>
<dbReference type="Pfam" id="PF00589">
    <property type="entry name" value="Phage_integrase"/>
    <property type="match status" value="1"/>
</dbReference>
<organism evidence="4 5">
    <name type="scientific">Shinella fusca</name>
    <dbReference type="NCBI Taxonomy" id="544480"/>
    <lineage>
        <taxon>Bacteria</taxon>
        <taxon>Pseudomonadati</taxon>
        <taxon>Pseudomonadota</taxon>
        <taxon>Alphaproteobacteria</taxon>
        <taxon>Hyphomicrobiales</taxon>
        <taxon>Rhizobiaceae</taxon>
        <taxon>Shinella</taxon>
    </lineage>
</organism>
<accession>A0A7W7YZP9</accession>
<dbReference type="RefSeq" id="WP_184147276.1">
    <property type="nucleotide sequence ID" value="NZ_JACHIK010000036.1"/>
</dbReference>
<dbReference type="SUPFAM" id="SSF56349">
    <property type="entry name" value="DNA breaking-rejoining enzymes"/>
    <property type="match status" value="1"/>
</dbReference>
<evidence type="ECO:0000313" key="5">
    <source>
        <dbReference type="Proteomes" id="UP000535406"/>
    </source>
</evidence>
<keyword evidence="5" id="KW-1185">Reference proteome</keyword>
<dbReference type="GO" id="GO:0003677">
    <property type="term" value="F:DNA binding"/>
    <property type="evidence" value="ECO:0007669"/>
    <property type="project" value="InterPro"/>
</dbReference>
<protein>
    <submittedName>
        <fullName evidence="4">Integrase</fullName>
    </submittedName>
</protein>
<dbReference type="AlphaFoldDB" id="A0A7W7YZP9"/>
<proteinExistence type="predicted"/>
<evidence type="ECO:0000256" key="1">
    <source>
        <dbReference type="ARBA" id="ARBA00023172"/>
    </source>
</evidence>
<dbReference type="PROSITE" id="PS51898">
    <property type="entry name" value="TYR_RECOMBINASE"/>
    <property type="match status" value="1"/>
</dbReference>
<feature type="region of interest" description="Disordered" evidence="2">
    <location>
        <begin position="1"/>
        <end position="21"/>
    </location>
</feature>
<dbReference type="Proteomes" id="UP000535406">
    <property type="component" value="Unassembled WGS sequence"/>
</dbReference>
<evidence type="ECO:0000256" key="2">
    <source>
        <dbReference type="SAM" id="MobiDB-lite"/>
    </source>
</evidence>
<dbReference type="EMBL" id="JACHIK010000036">
    <property type="protein sequence ID" value="MBB5045262.1"/>
    <property type="molecule type" value="Genomic_DNA"/>
</dbReference>
<evidence type="ECO:0000259" key="3">
    <source>
        <dbReference type="PROSITE" id="PS51898"/>
    </source>
</evidence>
<evidence type="ECO:0000313" key="4">
    <source>
        <dbReference type="EMBL" id="MBB5045262.1"/>
    </source>
</evidence>
<keyword evidence="1" id="KW-0233">DNA recombination</keyword>
<dbReference type="GO" id="GO:0015074">
    <property type="term" value="P:DNA integration"/>
    <property type="evidence" value="ECO:0007669"/>
    <property type="project" value="InterPro"/>
</dbReference>
<comment type="caution">
    <text evidence="4">The sequence shown here is derived from an EMBL/GenBank/DDBJ whole genome shotgun (WGS) entry which is preliminary data.</text>
</comment>
<reference evidence="4 5" key="1">
    <citation type="submission" date="2020-08" db="EMBL/GenBank/DDBJ databases">
        <title>Genomic Encyclopedia of Type Strains, Phase IV (KMG-IV): sequencing the most valuable type-strain genomes for metagenomic binning, comparative biology and taxonomic classification.</title>
        <authorList>
            <person name="Goeker M."/>
        </authorList>
    </citation>
    <scope>NUCLEOTIDE SEQUENCE [LARGE SCALE GENOMIC DNA]</scope>
    <source>
        <strain evidence="4 5">DSM 21319</strain>
    </source>
</reference>
<dbReference type="GO" id="GO:0006310">
    <property type="term" value="P:DNA recombination"/>
    <property type="evidence" value="ECO:0007669"/>
    <property type="project" value="UniProtKB-KW"/>
</dbReference>
<dbReference type="InterPro" id="IPR011010">
    <property type="entry name" value="DNA_brk_join_enz"/>
</dbReference>